<keyword evidence="3" id="KW-1185">Reference proteome</keyword>
<evidence type="ECO:0000313" key="2">
    <source>
        <dbReference type="EMBL" id="KAH3697793.1"/>
    </source>
</evidence>
<comment type="caution">
    <text evidence="2">The sequence shown here is derived from an EMBL/GenBank/DDBJ whole genome shotgun (WGS) entry which is preliminary data.</text>
</comment>
<name>A0A9D4BLR7_DREPO</name>
<dbReference type="EMBL" id="JAIWYP010000016">
    <property type="protein sequence ID" value="KAH3697793.1"/>
    <property type="molecule type" value="Genomic_DNA"/>
</dbReference>
<feature type="signal peptide" evidence="1">
    <location>
        <begin position="1"/>
        <end position="15"/>
    </location>
</feature>
<protein>
    <recommendedName>
        <fullName evidence="4">Receptor ligand binding region domain-containing protein</fullName>
    </recommendedName>
</protein>
<keyword evidence="1" id="KW-0732">Signal</keyword>
<proteinExistence type="predicted"/>
<dbReference type="SUPFAM" id="SSF53822">
    <property type="entry name" value="Periplasmic binding protein-like I"/>
    <property type="match status" value="1"/>
</dbReference>
<gene>
    <name evidence="2" type="ORF">DPMN_085303</name>
</gene>
<dbReference type="Proteomes" id="UP000828390">
    <property type="component" value="Unassembled WGS sequence"/>
</dbReference>
<sequence>MLVAIFLAHVAGCYALDGKPKELRLLGMLPMTGTTWPGGSSCLVPVQMALEDVNAYPGLLYGYNLTYEYIDSMVGQLTYVMYLFLFVCS</sequence>
<evidence type="ECO:0000313" key="3">
    <source>
        <dbReference type="Proteomes" id="UP000828390"/>
    </source>
</evidence>
<dbReference type="AlphaFoldDB" id="A0A9D4BLR7"/>
<reference evidence="2" key="1">
    <citation type="journal article" date="2019" name="bioRxiv">
        <title>The Genome of the Zebra Mussel, Dreissena polymorpha: A Resource for Invasive Species Research.</title>
        <authorList>
            <person name="McCartney M.A."/>
            <person name="Auch B."/>
            <person name="Kono T."/>
            <person name="Mallez S."/>
            <person name="Zhang Y."/>
            <person name="Obille A."/>
            <person name="Becker A."/>
            <person name="Abrahante J.E."/>
            <person name="Garbe J."/>
            <person name="Badalamenti J.P."/>
            <person name="Herman A."/>
            <person name="Mangelson H."/>
            <person name="Liachko I."/>
            <person name="Sullivan S."/>
            <person name="Sone E.D."/>
            <person name="Koren S."/>
            <person name="Silverstein K.A.T."/>
            <person name="Beckman K.B."/>
            <person name="Gohl D.M."/>
        </authorList>
    </citation>
    <scope>NUCLEOTIDE SEQUENCE</scope>
    <source>
        <strain evidence="2">Duluth1</strain>
        <tissue evidence="2">Whole animal</tissue>
    </source>
</reference>
<evidence type="ECO:0008006" key="4">
    <source>
        <dbReference type="Google" id="ProtNLM"/>
    </source>
</evidence>
<accession>A0A9D4BLR7</accession>
<reference evidence="2" key="2">
    <citation type="submission" date="2020-11" db="EMBL/GenBank/DDBJ databases">
        <authorList>
            <person name="McCartney M.A."/>
            <person name="Auch B."/>
            <person name="Kono T."/>
            <person name="Mallez S."/>
            <person name="Becker A."/>
            <person name="Gohl D.M."/>
            <person name="Silverstein K.A.T."/>
            <person name="Koren S."/>
            <person name="Bechman K.B."/>
            <person name="Herman A."/>
            <person name="Abrahante J.E."/>
            <person name="Garbe J."/>
        </authorList>
    </citation>
    <scope>NUCLEOTIDE SEQUENCE</scope>
    <source>
        <strain evidence="2">Duluth1</strain>
        <tissue evidence="2">Whole animal</tissue>
    </source>
</reference>
<organism evidence="2 3">
    <name type="scientific">Dreissena polymorpha</name>
    <name type="common">Zebra mussel</name>
    <name type="synonym">Mytilus polymorpha</name>
    <dbReference type="NCBI Taxonomy" id="45954"/>
    <lineage>
        <taxon>Eukaryota</taxon>
        <taxon>Metazoa</taxon>
        <taxon>Spiralia</taxon>
        <taxon>Lophotrochozoa</taxon>
        <taxon>Mollusca</taxon>
        <taxon>Bivalvia</taxon>
        <taxon>Autobranchia</taxon>
        <taxon>Heteroconchia</taxon>
        <taxon>Euheterodonta</taxon>
        <taxon>Imparidentia</taxon>
        <taxon>Neoheterodontei</taxon>
        <taxon>Myida</taxon>
        <taxon>Dreissenoidea</taxon>
        <taxon>Dreissenidae</taxon>
        <taxon>Dreissena</taxon>
    </lineage>
</organism>
<evidence type="ECO:0000256" key="1">
    <source>
        <dbReference type="SAM" id="SignalP"/>
    </source>
</evidence>
<dbReference type="Gene3D" id="3.40.50.2300">
    <property type="match status" value="1"/>
</dbReference>
<feature type="chain" id="PRO_5039039057" description="Receptor ligand binding region domain-containing protein" evidence="1">
    <location>
        <begin position="16"/>
        <end position="89"/>
    </location>
</feature>
<dbReference type="InterPro" id="IPR028082">
    <property type="entry name" value="Peripla_BP_I"/>
</dbReference>